<dbReference type="PANTHER" id="PTHR34309">
    <property type="entry name" value="SLR1406 PROTEIN"/>
    <property type="match status" value="1"/>
</dbReference>
<organism evidence="1 2">
    <name type="scientific">Dasania phycosphaerae</name>
    <dbReference type="NCBI Taxonomy" id="2950436"/>
    <lineage>
        <taxon>Bacteria</taxon>
        <taxon>Pseudomonadati</taxon>
        <taxon>Pseudomonadota</taxon>
        <taxon>Gammaproteobacteria</taxon>
        <taxon>Cellvibrionales</taxon>
        <taxon>Spongiibacteraceae</taxon>
        <taxon>Dasania</taxon>
    </lineage>
</organism>
<dbReference type="Pfam" id="PF03928">
    <property type="entry name" value="HbpS-like"/>
    <property type="match status" value="1"/>
</dbReference>
<dbReference type="InterPro" id="IPR038084">
    <property type="entry name" value="PduO/GlcC-like_sf"/>
</dbReference>
<gene>
    <name evidence="1" type="ORF">O0V09_18095</name>
</gene>
<dbReference type="SUPFAM" id="SSF143744">
    <property type="entry name" value="GlcG-like"/>
    <property type="match status" value="1"/>
</dbReference>
<dbReference type="AlphaFoldDB" id="A0A9J6RRA8"/>
<dbReference type="RefSeq" id="WP_258333045.1">
    <property type="nucleotide sequence ID" value="NZ_JAPTGG010000022.1"/>
</dbReference>
<dbReference type="InterPro" id="IPR005624">
    <property type="entry name" value="PduO/GlcC-like"/>
</dbReference>
<dbReference type="PANTHER" id="PTHR34309:SF1">
    <property type="entry name" value="PROTEIN GLCG"/>
    <property type="match status" value="1"/>
</dbReference>
<accession>A0A9J6RRA8</accession>
<dbReference type="EMBL" id="JAPTGG010000022">
    <property type="protein sequence ID" value="MCZ0867115.1"/>
    <property type="molecule type" value="Genomic_DNA"/>
</dbReference>
<proteinExistence type="predicted"/>
<dbReference type="Proteomes" id="UP001069090">
    <property type="component" value="Unassembled WGS sequence"/>
</dbReference>
<evidence type="ECO:0000313" key="2">
    <source>
        <dbReference type="Proteomes" id="UP001069090"/>
    </source>
</evidence>
<comment type="caution">
    <text evidence="1">The sequence shown here is derived from an EMBL/GenBank/DDBJ whole genome shotgun (WGS) entry which is preliminary data.</text>
</comment>
<evidence type="ECO:0000313" key="1">
    <source>
        <dbReference type="EMBL" id="MCZ0867115.1"/>
    </source>
</evidence>
<keyword evidence="2" id="KW-1185">Reference proteome</keyword>
<dbReference type="Gene3D" id="3.30.450.150">
    <property type="entry name" value="Haem-degrading domain"/>
    <property type="match status" value="1"/>
</dbReference>
<sequence length="138" mass="14934">MQKKSKLSLTDAMQLSLFIQQHAEKNNWHPSIVIVDHSTQALLAHRHELAKPGTLAAAEKKALCAHAFQMPTATWGERLTKGEHWVTTMPGVIAAAGGVPIEVDGEFIGAVGVSGSSQEADHETAQEAVQRFCRSLKL</sequence>
<protein>
    <submittedName>
        <fullName evidence="1">Heme-binding protein</fullName>
    </submittedName>
</protein>
<name>A0A9J6RRA8_9GAMM</name>
<dbReference type="InterPro" id="IPR052517">
    <property type="entry name" value="GlcG_carb_metab_protein"/>
</dbReference>
<reference evidence="1 2" key="1">
    <citation type="submission" date="2022-12" db="EMBL/GenBank/DDBJ databases">
        <title>Dasania phycosphaerae sp. nov., isolated from particulate material of the south coast of Korea.</title>
        <authorList>
            <person name="Jiang Y."/>
        </authorList>
    </citation>
    <scope>NUCLEOTIDE SEQUENCE [LARGE SCALE GENOMIC DNA]</scope>
    <source>
        <strain evidence="1 2">GY-19</strain>
    </source>
</reference>